<dbReference type="OrthoDB" id="129343at2"/>
<evidence type="ECO:0000313" key="3">
    <source>
        <dbReference type="Proteomes" id="UP000298656"/>
    </source>
</evidence>
<dbReference type="Pfam" id="PF12680">
    <property type="entry name" value="SnoaL_2"/>
    <property type="match status" value="1"/>
</dbReference>
<organism evidence="2 3">
    <name type="scientific">Trinickia violacea</name>
    <dbReference type="NCBI Taxonomy" id="2571746"/>
    <lineage>
        <taxon>Bacteria</taxon>
        <taxon>Pseudomonadati</taxon>
        <taxon>Pseudomonadota</taxon>
        <taxon>Betaproteobacteria</taxon>
        <taxon>Burkholderiales</taxon>
        <taxon>Burkholderiaceae</taxon>
        <taxon>Trinickia</taxon>
    </lineage>
</organism>
<dbReference type="EMBL" id="CP040078">
    <property type="protein sequence ID" value="QCP53178.1"/>
    <property type="molecule type" value="Genomic_DNA"/>
</dbReference>
<dbReference type="AlphaFoldDB" id="A0A4P8IV54"/>
<gene>
    <name evidence="2" type="ORF">FAZ95_29335</name>
</gene>
<evidence type="ECO:0000313" key="2">
    <source>
        <dbReference type="EMBL" id="QCP53178.1"/>
    </source>
</evidence>
<accession>A0A4P8IV54</accession>
<sequence length="135" mass="15265">MSKTTPEQNKALVLEAFDTLFNQRDYAAAERFWSDKYIQHSAHIAPGRDGLFNLIRDLPATLRYENQLIVAEGDYVIAHGRFTGHGRPRAWIAADVVRFENGKLAEHWDVLQDEATKAESVSGLPMFGDTFANEQ</sequence>
<dbReference type="RefSeq" id="WP_137335948.1">
    <property type="nucleotide sequence ID" value="NZ_CP040078.1"/>
</dbReference>
<dbReference type="Gene3D" id="3.10.450.50">
    <property type="match status" value="1"/>
</dbReference>
<name>A0A4P8IV54_9BURK</name>
<dbReference type="Proteomes" id="UP000298656">
    <property type="component" value="Chromosome 2"/>
</dbReference>
<dbReference type="SUPFAM" id="SSF54427">
    <property type="entry name" value="NTF2-like"/>
    <property type="match status" value="1"/>
</dbReference>
<dbReference type="InterPro" id="IPR037401">
    <property type="entry name" value="SnoaL-like"/>
</dbReference>
<evidence type="ECO:0000259" key="1">
    <source>
        <dbReference type="Pfam" id="PF12680"/>
    </source>
</evidence>
<reference evidence="2 3" key="1">
    <citation type="submission" date="2019-05" db="EMBL/GenBank/DDBJ databases">
        <title>Burkholderia sp. DHOD12, isolated from subtropical forest soil.</title>
        <authorList>
            <person name="Gao Z.-H."/>
            <person name="Qiu L.-H."/>
        </authorList>
    </citation>
    <scope>NUCLEOTIDE SEQUENCE [LARGE SCALE GENOMIC DNA]</scope>
    <source>
        <strain evidence="2 3">DHOD12</strain>
    </source>
</reference>
<dbReference type="KEGG" id="tvl:FAZ95_29335"/>
<keyword evidence="3" id="KW-1185">Reference proteome</keyword>
<protein>
    <submittedName>
        <fullName evidence="2">Ester cyclase</fullName>
    </submittedName>
</protein>
<dbReference type="InterPro" id="IPR032710">
    <property type="entry name" value="NTF2-like_dom_sf"/>
</dbReference>
<proteinExistence type="predicted"/>
<feature type="domain" description="SnoaL-like" evidence="1">
    <location>
        <begin position="15"/>
        <end position="107"/>
    </location>
</feature>